<organism evidence="3 4">
    <name type="scientific">Cobetia marina</name>
    <name type="common">Deleya marina</name>
    <dbReference type="NCBI Taxonomy" id="28258"/>
    <lineage>
        <taxon>Bacteria</taxon>
        <taxon>Pseudomonadati</taxon>
        <taxon>Pseudomonadota</taxon>
        <taxon>Gammaproteobacteria</taxon>
        <taxon>Oceanospirillales</taxon>
        <taxon>Halomonadaceae</taxon>
        <taxon>Cobetia</taxon>
    </lineage>
</organism>
<dbReference type="EMBL" id="JBAKAP010000001">
    <property type="protein sequence ID" value="MEL0615297.1"/>
    <property type="molecule type" value="Genomic_DNA"/>
</dbReference>
<feature type="compositionally biased region" description="Basic and acidic residues" evidence="1">
    <location>
        <begin position="138"/>
        <end position="192"/>
    </location>
</feature>
<sequence length="198" mass="21317">MDAGLQVLWSPGSVVSRFCGFLVQWLAVSELVTVLLACLLLAITVLVGRDPPTQEKIMSRDATLGRAIALPLIAMGLSALASSVSAASPELVRGCQDKANSIKQELEDANAQGNAHKVEGLKKALAAVENGCDESTLHKEREQKIREREEEVGERRQELEDALSDGDKDKIEKKEKKLTEAQKALSEARGELAGDGSL</sequence>
<dbReference type="RefSeq" id="WP_341541584.1">
    <property type="nucleotide sequence ID" value="NZ_JBAKAP010000001.1"/>
</dbReference>
<feature type="transmembrane region" description="Helical" evidence="2">
    <location>
        <begin position="68"/>
        <end position="88"/>
    </location>
</feature>
<evidence type="ECO:0000313" key="4">
    <source>
        <dbReference type="Proteomes" id="UP001378242"/>
    </source>
</evidence>
<feature type="transmembrane region" description="Helical" evidence="2">
    <location>
        <begin position="22"/>
        <end position="47"/>
    </location>
</feature>
<proteinExistence type="predicted"/>
<protein>
    <submittedName>
        <fullName evidence="3">DUF1090 family protein</fullName>
    </submittedName>
</protein>
<gene>
    <name evidence="3" type="ORF">V6243_00535</name>
</gene>
<reference evidence="3 4" key="1">
    <citation type="submission" date="2024-02" db="EMBL/GenBank/DDBJ databases">
        <title>Bacteria isolated from the canopy kelp, Nereocystis luetkeana.</title>
        <authorList>
            <person name="Pfister C.A."/>
            <person name="Younker I.T."/>
            <person name="Light S.H."/>
        </authorList>
    </citation>
    <scope>NUCLEOTIDE SEQUENCE [LARGE SCALE GENOMIC DNA]</scope>
    <source>
        <strain evidence="3 4">TI.5.07</strain>
    </source>
</reference>
<keyword evidence="4" id="KW-1185">Reference proteome</keyword>
<keyword evidence="2" id="KW-0812">Transmembrane</keyword>
<dbReference type="Proteomes" id="UP001378242">
    <property type="component" value="Unassembled WGS sequence"/>
</dbReference>
<evidence type="ECO:0000256" key="2">
    <source>
        <dbReference type="SAM" id="Phobius"/>
    </source>
</evidence>
<feature type="region of interest" description="Disordered" evidence="1">
    <location>
        <begin position="138"/>
        <end position="198"/>
    </location>
</feature>
<keyword evidence="2" id="KW-0472">Membrane</keyword>
<dbReference type="InterPro" id="IPR009468">
    <property type="entry name" value="DUF1090"/>
</dbReference>
<comment type="caution">
    <text evidence="3">The sequence shown here is derived from an EMBL/GenBank/DDBJ whole genome shotgun (WGS) entry which is preliminary data.</text>
</comment>
<evidence type="ECO:0000256" key="1">
    <source>
        <dbReference type="SAM" id="MobiDB-lite"/>
    </source>
</evidence>
<evidence type="ECO:0000313" key="3">
    <source>
        <dbReference type="EMBL" id="MEL0615297.1"/>
    </source>
</evidence>
<dbReference type="Pfam" id="PF06476">
    <property type="entry name" value="DUF1090"/>
    <property type="match status" value="1"/>
</dbReference>
<keyword evidence="2" id="KW-1133">Transmembrane helix</keyword>
<name>A0ABU9GE93_COBMA</name>
<accession>A0ABU9GE93</accession>